<evidence type="ECO:0000256" key="6">
    <source>
        <dbReference type="ARBA" id="ARBA00022670"/>
    </source>
</evidence>
<gene>
    <name evidence="18" type="primary">mrdA</name>
    <name evidence="18" type="ORF">ACFFI0_24575</name>
</gene>
<evidence type="ECO:0000256" key="9">
    <source>
        <dbReference type="ARBA" id="ARBA00022960"/>
    </source>
</evidence>
<dbReference type="Proteomes" id="UP001589774">
    <property type="component" value="Unassembled WGS sequence"/>
</dbReference>
<sequence length="657" mass="74230">MNNSFFERKYVVQGIFIIAAFLLACRLFYLQIIDDSYILSANNNVLRKVVIYPARGVILDRNGKILVQNEPVYDLMVTPREVKPFDTLALCELIGIDKEGFDKRYQKAVNFSPYRASIFEKQLSAQTYARLQEKLFQFRGFYVQNRTVRSYPDSVAAQFLGYINEVTEKDIERSNNFYRPGDYIGVSGVERAYEELLRGQRGVQNLMVDAFNRPKGHFMDGKYDTLAVAGEGLVSSLDLELQKLAEKFMKNKRGSVVAIEPSTGEILAFASTPSYDPNLMVGRERGNNYMKLLNDPNKPMFIRPIQAQYPPGSVFKVVSALVAQQAGMIDEHTRWNCPGGYSYGGGRGFMRCTHVHGTIDLPAAIQGSCNTYFGHVYARMIDQRKMKSTKAYSLWRDAIMKFGVAQELGVDLPNEKKGLLPTADFYSKRYGNDKWGSGYNISNSIGQGEVEITTLQMANIMAIVANRGYYFRPHLIKSIGEKKVVKKEFIEKIPVGIDQKYFEPVIEGMSRVVKYNANIRIPDIEMCGKTGTAQNPHGKHHSVFFAFAPRVNPKIAIAVFVENVGYGATYAAPIASMMVEKYLKDTISMSKAVQERVLKESNLIVPEPPKNTTEPVISKANGNKPQSRKRESYVKHNEVAVINELKRRIEYKNSEGR</sequence>
<keyword evidence="4" id="KW-0997">Cell inner membrane</keyword>
<dbReference type="PANTHER" id="PTHR30627:SF2">
    <property type="entry name" value="PEPTIDOGLYCAN D,D-TRANSPEPTIDASE MRDA"/>
    <property type="match status" value="1"/>
</dbReference>
<dbReference type="RefSeq" id="WP_130856873.1">
    <property type="nucleotide sequence ID" value="NZ_JBHLWO010000007.1"/>
</dbReference>
<dbReference type="InterPro" id="IPR017790">
    <property type="entry name" value="Penicillin-binding_protein_2"/>
</dbReference>
<keyword evidence="10" id="KW-0573">Peptidoglycan synthesis</keyword>
<keyword evidence="5 18" id="KW-0121">Carboxypeptidase</keyword>
<dbReference type="InterPro" id="IPR050515">
    <property type="entry name" value="Beta-lactam/transpept"/>
</dbReference>
<dbReference type="InterPro" id="IPR036138">
    <property type="entry name" value="PBP_dimer_sf"/>
</dbReference>
<evidence type="ECO:0000313" key="19">
    <source>
        <dbReference type="Proteomes" id="UP001589774"/>
    </source>
</evidence>
<keyword evidence="12 15" id="KW-0472">Membrane</keyword>
<dbReference type="SUPFAM" id="SSF56519">
    <property type="entry name" value="Penicillin binding protein dimerisation domain"/>
    <property type="match status" value="1"/>
</dbReference>
<name>A0ABV6HRL3_9SPHI</name>
<evidence type="ECO:0000256" key="14">
    <source>
        <dbReference type="SAM" id="MobiDB-lite"/>
    </source>
</evidence>
<evidence type="ECO:0000313" key="18">
    <source>
        <dbReference type="EMBL" id="MFC0321516.1"/>
    </source>
</evidence>
<feature type="domain" description="Penicillin-binding protein dimerisation" evidence="17">
    <location>
        <begin position="51"/>
        <end position="214"/>
    </location>
</feature>
<evidence type="ECO:0000259" key="16">
    <source>
        <dbReference type="Pfam" id="PF00905"/>
    </source>
</evidence>
<evidence type="ECO:0000256" key="12">
    <source>
        <dbReference type="ARBA" id="ARBA00023136"/>
    </source>
</evidence>
<dbReference type="PANTHER" id="PTHR30627">
    <property type="entry name" value="PEPTIDOGLYCAN D,D-TRANSPEPTIDASE"/>
    <property type="match status" value="1"/>
</dbReference>
<reference evidence="18 19" key="1">
    <citation type="submission" date="2024-09" db="EMBL/GenBank/DDBJ databases">
        <authorList>
            <person name="Sun Q."/>
            <person name="Mori K."/>
        </authorList>
    </citation>
    <scope>NUCLEOTIDE SEQUENCE [LARGE SCALE GENOMIC DNA]</scope>
    <source>
        <strain evidence="18 19">CCM 7765</strain>
    </source>
</reference>
<dbReference type="Gene3D" id="3.30.1390.30">
    <property type="entry name" value="Penicillin-binding protein 2a, domain 3"/>
    <property type="match status" value="1"/>
</dbReference>
<feature type="region of interest" description="Disordered" evidence="14">
    <location>
        <begin position="605"/>
        <end position="633"/>
    </location>
</feature>
<evidence type="ECO:0000256" key="4">
    <source>
        <dbReference type="ARBA" id="ARBA00022519"/>
    </source>
</evidence>
<protein>
    <submittedName>
        <fullName evidence="18">Penicillin-binding protein 2</fullName>
        <ecNumber evidence="18">3.4.16.4</ecNumber>
    </submittedName>
</protein>
<keyword evidence="9" id="KW-0133">Cell shape</keyword>
<feature type="compositionally biased region" description="Polar residues" evidence="14">
    <location>
        <begin position="610"/>
        <end position="625"/>
    </location>
</feature>
<keyword evidence="8 18" id="KW-0378">Hydrolase</keyword>
<dbReference type="Pfam" id="PF00905">
    <property type="entry name" value="Transpeptidase"/>
    <property type="match status" value="1"/>
</dbReference>
<keyword evidence="13" id="KW-0961">Cell wall biogenesis/degradation</keyword>
<keyword evidence="7 15" id="KW-0812">Transmembrane</keyword>
<proteinExistence type="predicted"/>
<dbReference type="EC" id="3.4.16.4" evidence="18"/>
<dbReference type="Gene3D" id="3.40.710.10">
    <property type="entry name" value="DD-peptidase/beta-lactamase superfamily"/>
    <property type="match status" value="1"/>
</dbReference>
<evidence type="ECO:0000259" key="17">
    <source>
        <dbReference type="Pfam" id="PF03717"/>
    </source>
</evidence>
<keyword evidence="3" id="KW-1003">Cell membrane</keyword>
<evidence type="ECO:0000256" key="7">
    <source>
        <dbReference type="ARBA" id="ARBA00022692"/>
    </source>
</evidence>
<evidence type="ECO:0000256" key="8">
    <source>
        <dbReference type="ARBA" id="ARBA00022801"/>
    </source>
</evidence>
<dbReference type="EMBL" id="JBHLWO010000007">
    <property type="protein sequence ID" value="MFC0321516.1"/>
    <property type="molecule type" value="Genomic_DNA"/>
</dbReference>
<evidence type="ECO:0000256" key="1">
    <source>
        <dbReference type="ARBA" id="ARBA00004167"/>
    </source>
</evidence>
<dbReference type="SUPFAM" id="SSF56601">
    <property type="entry name" value="beta-lactamase/transpeptidase-like"/>
    <property type="match status" value="1"/>
</dbReference>
<evidence type="ECO:0000256" key="11">
    <source>
        <dbReference type="ARBA" id="ARBA00022989"/>
    </source>
</evidence>
<evidence type="ECO:0000256" key="2">
    <source>
        <dbReference type="ARBA" id="ARBA00004236"/>
    </source>
</evidence>
<dbReference type="GO" id="GO:0009002">
    <property type="term" value="F:serine-type D-Ala-D-Ala carboxypeptidase activity"/>
    <property type="evidence" value="ECO:0007669"/>
    <property type="project" value="UniProtKB-EC"/>
</dbReference>
<organism evidence="18 19">
    <name type="scientific">Olivibacter oleidegradans</name>
    <dbReference type="NCBI Taxonomy" id="760123"/>
    <lineage>
        <taxon>Bacteria</taxon>
        <taxon>Pseudomonadati</taxon>
        <taxon>Bacteroidota</taxon>
        <taxon>Sphingobacteriia</taxon>
        <taxon>Sphingobacteriales</taxon>
        <taxon>Sphingobacteriaceae</taxon>
        <taxon>Olivibacter</taxon>
    </lineage>
</organism>
<feature type="domain" description="Penicillin-binding protein transpeptidase" evidence="16">
    <location>
        <begin position="254"/>
        <end position="576"/>
    </location>
</feature>
<comment type="subcellular location">
    <subcellularLocation>
        <location evidence="2">Cell membrane</location>
    </subcellularLocation>
    <subcellularLocation>
        <location evidence="1">Membrane</location>
        <topology evidence="1">Single-pass membrane protein</topology>
    </subcellularLocation>
</comment>
<evidence type="ECO:0000256" key="13">
    <source>
        <dbReference type="ARBA" id="ARBA00023316"/>
    </source>
</evidence>
<feature type="transmembrane region" description="Helical" evidence="15">
    <location>
        <begin position="12"/>
        <end position="32"/>
    </location>
</feature>
<dbReference type="InterPro" id="IPR005311">
    <property type="entry name" value="PBP_dimer"/>
</dbReference>
<evidence type="ECO:0000256" key="10">
    <source>
        <dbReference type="ARBA" id="ARBA00022984"/>
    </source>
</evidence>
<evidence type="ECO:0000256" key="3">
    <source>
        <dbReference type="ARBA" id="ARBA00022475"/>
    </source>
</evidence>
<comment type="caution">
    <text evidence="18">The sequence shown here is derived from an EMBL/GenBank/DDBJ whole genome shotgun (WGS) entry which is preliminary data.</text>
</comment>
<evidence type="ECO:0000256" key="5">
    <source>
        <dbReference type="ARBA" id="ARBA00022645"/>
    </source>
</evidence>
<dbReference type="NCBIfam" id="TIGR03423">
    <property type="entry name" value="pbp2_mrdA"/>
    <property type="match status" value="1"/>
</dbReference>
<keyword evidence="19" id="KW-1185">Reference proteome</keyword>
<keyword evidence="11 15" id="KW-1133">Transmembrane helix</keyword>
<keyword evidence="6" id="KW-0645">Protease</keyword>
<evidence type="ECO:0000256" key="15">
    <source>
        <dbReference type="SAM" id="Phobius"/>
    </source>
</evidence>
<dbReference type="Gene3D" id="3.90.1310.10">
    <property type="entry name" value="Penicillin-binding protein 2a (Domain 2)"/>
    <property type="match status" value="1"/>
</dbReference>
<dbReference type="InterPro" id="IPR012338">
    <property type="entry name" value="Beta-lactam/transpept-like"/>
</dbReference>
<dbReference type="Pfam" id="PF03717">
    <property type="entry name" value="PBP_dimer"/>
    <property type="match status" value="1"/>
</dbReference>
<dbReference type="InterPro" id="IPR001460">
    <property type="entry name" value="PCN-bd_Tpept"/>
</dbReference>
<accession>A0ABV6HRL3</accession>